<name>A0ABR2EFK7_9ROSI</name>
<protein>
    <submittedName>
        <fullName evidence="1">Uncharacterized protein</fullName>
    </submittedName>
</protein>
<evidence type="ECO:0000313" key="1">
    <source>
        <dbReference type="EMBL" id="KAK8558641.1"/>
    </source>
</evidence>
<comment type="caution">
    <text evidence="1">The sequence shown here is derived from an EMBL/GenBank/DDBJ whole genome shotgun (WGS) entry which is preliminary data.</text>
</comment>
<accession>A0ABR2EFK7</accession>
<evidence type="ECO:0000313" key="2">
    <source>
        <dbReference type="Proteomes" id="UP001472677"/>
    </source>
</evidence>
<organism evidence="1 2">
    <name type="scientific">Hibiscus sabdariffa</name>
    <name type="common">roselle</name>
    <dbReference type="NCBI Taxonomy" id="183260"/>
    <lineage>
        <taxon>Eukaryota</taxon>
        <taxon>Viridiplantae</taxon>
        <taxon>Streptophyta</taxon>
        <taxon>Embryophyta</taxon>
        <taxon>Tracheophyta</taxon>
        <taxon>Spermatophyta</taxon>
        <taxon>Magnoliopsida</taxon>
        <taxon>eudicotyledons</taxon>
        <taxon>Gunneridae</taxon>
        <taxon>Pentapetalae</taxon>
        <taxon>rosids</taxon>
        <taxon>malvids</taxon>
        <taxon>Malvales</taxon>
        <taxon>Malvaceae</taxon>
        <taxon>Malvoideae</taxon>
        <taxon>Hibiscus</taxon>
    </lineage>
</organism>
<sequence length="86" mass="9639">MDWKQRTRNRDGDRLQYTCFGHQTDGGAAKKRGKEDKVEIESPVWHYKTTNDLLISYLSQFGAGLLLLLLVKQASGTLVQSIGGVE</sequence>
<proteinExistence type="predicted"/>
<dbReference type="EMBL" id="JBBPBM010000015">
    <property type="protein sequence ID" value="KAK8558641.1"/>
    <property type="molecule type" value="Genomic_DNA"/>
</dbReference>
<dbReference type="Proteomes" id="UP001472677">
    <property type="component" value="Unassembled WGS sequence"/>
</dbReference>
<gene>
    <name evidence="1" type="ORF">V6N12_041941</name>
</gene>
<keyword evidence="2" id="KW-1185">Reference proteome</keyword>
<reference evidence="1 2" key="1">
    <citation type="journal article" date="2024" name="G3 (Bethesda)">
        <title>Genome assembly of Hibiscus sabdariffa L. provides insights into metabolisms of medicinal natural products.</title>
        <authorList>
            <person name="Kim T."/>
        </authorList>
    </citation>
    <scope>NUCLEOTIDE SEQUENCE [LARGE SCALE GENOMIC DNA]</scope>
    <source>
        <strain evidence="1">TK-2024</strain>
        <tissue evidence="1">Old leaves</tissue>
    </source>
</reference>